<dbReference type="NCBIfam" id="TIGR00842">
    <property type="entry name" value="bcct"/>
    <property type="match status" value="1"/>
</dbReference>
<dbReference type="InterPro" id="IPR018093">
    <property type="entry name" value="BCCT_CS"/>
</dbReference>
<feature type="transmembrane region" description="Helical" evidence="8">
    <location>
        <begin position="361"/>
        <end position="386"/>
    </location>
</feature>
<dbReference type="RefSeq" id="WP_124329445.1">
    <property type="nucleotide sequence ID" value="NZ_BEXT01000001.1"/>
</dbReference>
<feature type="transmembrane region" description="Helical" evidence="8">
    <location>
        <begin position="204"/>
        <end position="225"/>
    </location>
</feature>
<dbReference type="GO" id="GO:0005886">
    <property type="term" value="C:plasma membrane"/>
    <property type="evidence" value="ECO:0007669"/>
    <property type="project" value="UniProtKB-SubCell"/>
</dbReference>
<keyword evidence="6 8" id="KW-1133">Transmembrane helix</keyword>
<evidence type="ECO:0000256" key="4">
    <source>
        <dbReference type="ARBA" id="ARBA00022475"/>
    </source>
</evidence>
<dbReference type="PROSITE" id="PS01303">
    <property type="entry name" value="BCCT"/>
    <property type="match status" value="1"/>
</dbReference>
<dbReference type="OrthoDB" id="9775735at2"/>
<dbReference type="AlphaFoldDB" id="A0A401FZ85"/>
<evidence type="ECO:0000313" key="10">
    <source>
        <dbReference type="Proteomes" id="UP000288096"/>
    </source>
</evidence>
<keyword evidence="4" id="KW-1003">Cell membrane</keyword>
<evidence type="ECO:0000313" key="9">
    <source>
        <dbReference type="EMBL" id="GBC62256.1"/>
    </source>
</evidence>
<comment type="similarity">
    <text evidence="2">Belongs to the BCCT transporter (TC 2.A.15) family.</text>
</comment>
<evidence type="ECO:0000256" key="3">
    <source>
        <dbReference type="ARBA" id="ARBA00022448"/>
    </source>
</evidence>
<accession>A0A401FZ85</accession>
<evidence type="ECO:0000256" key="7">
    <source>
        <dbReference type="ARBA" id="ARBA00023136"/>
    </source>
</evidence>
<gene>
    <name evidence="9" type="ORF">DENIS_3225</name>
</gene>
<feature type="transmembrane region" description="Helical" evidence="8">
    <location>
        <begin position="462"/>
        <end position="481"/>
    </location>
</feature>
<dbReference type="InterPro" id="IPR000060">
    <property type="entry name" value="BCCT_transptr"/>
</dbReference>
<feature type="transmembrane region" description="Helical" evidence="8">
    <location>
        <begin position="276"/>
        <end position="296"/>
    </location>
</feature>
<dbReference type="EMBL" id="BEXT01000001">
    <property type="protein sequence ID" value="GBC62256.1"/>
    <property type="molecule type" value="Genomic_DNA"/>
</dbReference>
<feature type="transmembrane region" description="Helical" evidence="8">
    <location>
        <begin position="104"/>
        <end position="125"/>
    </location>
</feature>
<dbReference type="Proteomes" id="UP000288096">
    <property type="component" value="Unassembled WGS sequence"/>
</dbReference>
<evidence type="ECO:0000256" key="2">
    <source>
        <dbReference type="ARBA" id="ARBA00005658"/>
    </source>
</evidence>
<dbReference type="Pfam" id="PF02028">
    <property type="entry name" value="BCCT"/>
    <property type="match status" value="1"/>
</dbReference>
<keyword evidence="5 8" id="KW-0812">Transmembrane</keyword>
<feature type="transmembrane region" description="Helical" evidence="8">
    <location>
        <begin position="487"/>
        <end position="508"/>
    </location>
</feature>
<name>A0A401FZ85_9BACT</name>
<feature type="transmembrane region" description="Helical" evidence="8">
    <location>
        <begin position="415"/>
        <end position="442"/>
    </location>
</feature>
<comment type="caution">
    <text evidence="9">The sequence shown here is derived from an EMBL/GenBank/DDBJ whole genome shotgun (WGS) entry which is preliminary data.</text>
</comment>
<feature type="transmembrane region" description="Helical" evidence="8">
    <location>
        <begin position="27"/>
        <end position="45"/>
    </location>
</feature>
<evidence type="ECO:0000256" key="8">
    <source>
        <dbReference type="SAM" id="Phobius"/>
    </source>
</evidence>
<sequence length="521" mass="56656">MKKGDMVNGVSHMGIRKLLGSQLDKRVFFGATVLALPFLILGGLSPTLLDRISNTALGVLTRSWSWLYLISCSAFVLICLGIAVSPLGKIRLGKDDERPEFSFLSWFAMLFSAGMGIGLVFWGGAEPMYHYMSPPTGQGGTPEAARLAFEIFFFHWGLHAWGTYVVVGLSMAYFVFRKGKPAIVSACLSSLLGKRLTDGTGGNLINILAIWATIMGVVTSLGMGALQISSGLAHSTGLPAGPDTAAVIIAVITCLFIISAITGVSKGIRILSLLNVSLMVLLLAFFFFFGPFGYLMRTFGQALADYVTGLMPLSASLVLFDNPEWTRSWTVFYWAWWVAWAPFVGAFIARISRGRTVRQFILVVMIAPPLFSYIFSVGLGGTAVWLDLFQNAPIGEAVKQSIEVALFETLHHLPFYGLLVVFTNLLIASFFITSADSATYVISRFSTGGLETRDPGARLRLIIFWGVVLGSLAVVLIYSGGLKALQTASIVGAFPFLFVMYLLLIAVIRDMIREVRTSETC</sequence>
<evidence type="ECO:0000256" key="1">
    <source>
        <dbReference type="ARBA" id="ARBA00004651"/>
    </source>
</evidence>
<feature type="transmembrane region" description="Helical" evidence="8">
    <location>
        <begin position="156"/>
        <end position="176"/>
    </location>
</feature>
<reference evidence="10" key="2">
    <citation type="submission" date="2019-01" db="EMBL/GenBank/DDBJ databases">
        <title>Genome sequence of Desulfonema ishimotonii strain Tokyo 01.</title>
        <authorList>
            <person name="Fukui M."/>
        </authorList>
    </citation>
    <scope>NUCLEOTIDE SEQUENCE [LARGE SCALE GENOMIC DNA]</scope>
    <source>
        <strain evidence="10">Tokyo 01</strain>
    </source>
</reference>
<keyword evidence="3" id="KW-0813">Transport</keyword>
<dbReference type="PANTHER" id="PTHR30047:SF7">
    <property type="entry name" value="HIGH-AFFINITY CHOLINE TRANSPORT PROTEIN"/>
    <property type="match status" value="1"/>
</dbReference>
<protein>
    <submittedName>
        <fullName evidence="9">BCCT family transporter</fullName>
    </submittedName>
</protein>
<evidence type="ECO:0000256" key="6">
    <source>
        <dbReference type="ARBA" id="ARBA00022989"/>
    </source>
</evidence>
<comment type="subcellular location">
    <subcellularLocation>
        <location evidence="1">Cell membrane</location>
        <topology evidence="1">Multi-pass membrane protein</topology>
    </subcellularLocation>
</comment>
<feature type="transmembrane region" description="Helical" evidence="8">
    <location>
        <begin position="65"/>
        <end position="84"/>
    </location>
</feature>
<feature type="transmembrane region" description="Helical" evidence="8">
    <location>
        <begin position="331"/>
        <end position="349"/>
    </location>
</feature>
<keyword evidence="10" id="KW-1185">Reference proteome</keyword>
<reference evidence="10" key="1">
    <citation type="submission" date="2017-11" db="EMBL/GenBank/DDBJ databases">
        <authorList>
            <person name="Watanabe M."/>
            <person name="Kojima H."/>
        </authorList>
    </citation>
    <scope>NUCLEOTIDE SEQUENCE [LARGE SCALE GENOMIC DNA]</scope>
    <source>
        <strain evidence="10">Tokyo 01</strain>
    </source>
</reference>
<dbReference type="GO" id="GO:0022857">
    <property type="term" value="F:transmembrane transporter activity"/>
    <property type="evidence" value="ECO:0007669"/>
    <property type="project" value="InterPro"/>
</dbReference>
<organism evidence="9 10">
    <name type="scientific">Desulfonema ishimotonii</name>
    <dbReference type="NCBI Taxonomy" id="45657"/>
    <lineage>
        <taxon>Bacteria</taxon>
        <taxon>Pseudomonadati</taxon>
        <taxon>Thermodesulfobacteriota</taxon>
        <taxon>Desulfobacteria</taxon>
        <taxon>Desulfobacterales</taxon>
        <taxon>Desulfococcaceae</taxon>
        <taxon>Desulfonema</taxon>
    </lineage>
</organism>
<keyword evidence="7 8" id="KW-0472">Membrane</keyword>
<dbReference type="PANTHER" id="PTHR30047">
    <property type="entry name" value="HIGH-AFFINITY CHOLINE TRANSPORT PROTEIN-RELATED"/>
    <property type="match status" value="1"/>
</dbReference>
<feature type="transmembrane region" description="Helical" evidence="8">
    <location>
        <begin position="245"/>
        <end position="264"/>
    </location>
</feature>
<evidence type="ECO:0000256" key="5">
    <source>
        <dbReference type="ARBA" id="ARBA00022692"/>
    </source>
</evidence>
<proteinExistence type="inferred from homology"/>